<sequence>MFVWLSHVVLMLDIKQMFKPLYFILPSLNSVWIRSWSPDKQGNSTFGTVSK</sequence>
<evidence type="ECO:0000313" key="1">
    <source>
        <dbReference type="EMBL" id="JAE05692.1"/>
    </source>
</evidence>
<protein>
    <submittedName>
        <fullName evidence="1">Gst3b</fullName>
    </submittedName>
</protein>
<dbReference type="EMBL" id="GBRH01192204">
    <property type="protein sequence ID" value="JAE05692.1"/>
    <property type="molecule type" value="Transcribed_RNA"/>
</dbReference>
<accession>A0A0A9F045</accession>
<name>A0A0A9F045_ARUDO</name>
<dbReference type="AlphaFoldDB" id="A0A0A9F045"/>
<reference evidence="1" key="1">
    <citation type="submission" date="2014-09" db="EMBL/GenBank/DDBJ databases">
        <authorList>
            <person name="Magalhaes I.L.F."/>
            <person name="Oliveira U."/>
            <person name="Santos F.R."/>
            <person name="Vidigal T.H.D.A."/>
            <person name="Brescovit A.D."/>
            <person name="Santos A.J."/>
        </authorList>
    </citation>
    <scope>NUCLEOTIDE SEQUENCE</scope>
    <source>
        <tissue evidence="1">Shoot tissue taken approximately 20 cm above the soil surface</tissue>
    </source>
</reference>
<reference evidence="1" key="2">
    <citation type="journal article" date="2015" name="Data Brief">
        <title>Shoot transcriptome of the giant reed, Arundo donax.</title>
        <authorList>
            <person name="Barrero R.A."/>
            <person name="Guerrero F.D."/>
            <person name="Moolhuijzen P."/>
            <person name="Goolsby J.A."/>
            <person name="Tidwell J."/>
            <person name="Bellgard S.E."/>
            <person name="Bellgard M.I."/>
        </authorList>
    </citation>
    <scope>NUCLEOTIDE SEQUENCE</scope>
    <source>
        <tissue evidence="1">Shoot tissue taken approximately 20 cm above the soil surface</tissue>
    </source>
</reference>
<proteinExistence type="predicted"/>
<organism evidence="1">
    <name type="scientific">Arundo donax</name>
    <name type="common">Giant reed</name>
    <name type="synonym">Donax arundinaceus</name>
    <dbReference type="NCBI Taxonomy" id="35708"/>
    <lineage>
        <taxon>Eukaryota</taxon>
        <taxon>Viridiplantae</taxon>
        <taxon>Streptophyta</taxon>
        <taxon>Embryophyta</taxon>
        <taxon>Tracheophyta</taxon>
        <taxon>Spermatophyta</taxon>
        <taxon>Magnoliopsida</taxon>
        <taxon>Liliopsida</taxon>
        <taxon>Poales</taxon>
        <taxon>Poaceae</taxon>
        <taxon>PACMAD clade</taxon>
        <taxon>Arundinoideae</taxon>
        <taxon>Arundineae</taxon>
        <taxon>Arundo</taxon>
    </lineage>
</organism>